<evidence type="ECO:0000256" key="3">
    <source>
        <dbReference type="ARBA" id="ARBA00023082"/>
    </source>
</evidence>
<evidence type="ECO:0000256" key="1">
    <source>
        <dbReference type="ARBA" id="ARBA00010641"/>
    </source>
</evidence>
<dbReference type="Gene3D" id="1.10.1740.10">
    <property type="match status" value="1"/>
</dbReference>
<comment type="similarity">
    <text evidence="1">Belongs to the sigma-70 factor family. ECF subfamily.</text>
</comment>
<keyword evidence="2" id="KW-0805">Transcription regulation</keyword>
<dbReference type="Gene3D" id="1.10.10.10">
    <property type="entry name" value="Winged helix-like DNA-binding domain superfamily/Winged helix DNA-binding domain"/>
    <property type="match status" value="1"/>
</dbReference>
<dbReference type="SUPFAM" id="SSF88659">
    <property type="entry name" value="Sigma3 and sigma4 domains of RNA polymerase sigma factors"/>
    <property type="match status" value="1"/>
</dbReference>
<evidence type="ECO:0000313" key="7">
    <source>
        <dbReference type="Proteomes" id="UP000598146"/>
    </source>
</evidence>
<dbReference type="GO" id="GO:0003677">
    <property type="term" value="F:DNA binding"/>
    <property type="evidence" value="ECO:0007669"/>
    <property type="project" value="UniProtKB-KW"/>
</dbReference>
<dbReference type="InterPro" id="IPR013325">
    <property type="entry name" value="RNA_pol_sigma_r2"/>
</dbReference>
<dbReference type="InterPro" id="IPR013324">
    <property type="entry name" value="RNA_pol_sigma_r3/r4-like"/>
</dbReference>
<keyword evidence="4" id="KW-0238">DNA-binding</keyword>
<dbReference type="PANTHER" id="PTHR43133">
    <property type="entry name" value="RNA POLYMERASE ECF-TYPE SIGMA FACTO"/>
    <property type="match status" value="1"/>
</dbReference>
<name>A0A931CEY2_9ACTN</name>
<dbReference type="AlphaFoldDB" id="A0A931CEY2"/>
<evidence type="ECO:0000256" key="4">
    <source>
        <dbReference type="ARBA" id="ARBA00023125"/>
    </source>
</evidence>
<dbReference type="PANTHER" id="PTHR43133:SF8">
    <property type="entry name" value="RNA POLYMERASE SIGMA FACTOR HI_1459-RELATED"/>
    <property type="match status" value="1"/>
</dbReference>
<comment type="caution">
    <text evidence="6">The sequence shown here is derived from an EMBL/GenBank/DDBJ whole genome shotgun (WGS) entry which is preliminary data.</text>
</comment>
<dbReference type="SUPFAM" id="SSF88946">
    <property type="entry name" value="Sigma2 domain of RNA polymerase sigma factors"/>
    <property type="match status" value="1"/>
</dbReference>
<gene>
    <name evidence="6" type="ORF">I4J89_35480</name>
</gene>
<sequence>MLPILVQRAGQGDEDAWTELVRRYNPMLRSIARSLRLTAEEGGLDAEIVRSERDRLLWQAVDDLPAHQRKLMLLLSRGPKPSYQQVAQVMAMPVGSIGPTRARALQRLRDLLTERGVSADTLDPMA</sequence>
<dbReference type="GO" id="GO:0016987">
    <property type="term" value="F:sigma factor activity"/>
    <property type="evidence" value="ECO:0007669"/>
    <property type="project" value="UniProtKB-KW"/>
</dbReference>
<evidence type="ECO:0000256" key="2">
    <source>
        <dbReference type="ARBA" id="ARBA00023015"/>
    </source>
</evidence>
<dbReference type="EMBL" id="JADQTO010000022">
    <property type="protein sequence ID" value="MBG0566762.1"/>
    <property type="molecule type" value="Genomic_DNA"/>
</dbReference>
<dbReference type="InterPro" id="IPR039425">
    <property type="entry name" value="RNA_pol_sigma-70-like"/>
</dbReference>
<protein>
    <submittedName>
        <fullName evidence="6">Sigma-70 family RNA polymerase sigma factor</fullName>
    </submittedName>
</protein>
<evidence type="ECO:0000256" key="5">
    <source>
        <dbReference type="ARBA" id="ARBA00023163"/>
    </source>
</evidence>
<organism evidence="6 7">
    <name type="scientific">Actinoplanes aureus</name>
    <dbReference type="NCBI Taxonomy" id="2792083"/>
    <lineage>
        <taxon>Bacteria</taxon>
        <taxon>Bacillati</taxon>
        <taxon>Actinomycetota</taxon>
        <taxon>Actinomycetes</taxon>
        <taxon>Micromonosporales</taxon>
        <taxon>Micromonosporaceae</taxon>
        <taxon>Actinoplanes</taxon>
    </lineage>
</organism>
<keyword evidence="7" id="KW-1185">Reference proteome</keyword>
<proteinExistence type="inferred from homology"/>
<evidence type="ECO:0000313" key="6">
    <source>
        <dbReference type="EMBL" id="MBG0566762.1"/>
    </source>
</evidence>
<dbReference type="InterPro" id="IPR036388">
    <property type="entry name" value="WH-like_DNA-bd_sf"/>
</dbReference>
<accession>A0A931CEY2</accession>
<keyword evidence="5" id="KW-0804">Transcription</keyword>
<dbReference type="GO" id="GO:0006352">
    <property type="term" value="P:DNA-templated transcription initiation"/>
    <property type="evidence" value="ECO:0007669"/>
    <property type="project" value="InterPro"/>
</dbReference>
<reference evidence="6" key="1">
    <citation type="submission" date="2020-11" db="EMBL/GenBank/DDBJ databases">
        <title>Isolation and identification of active actinomycetes.</title>
        <authorList>
            <person name="Sun X."/>
        </authorList>
    </citation>
    <scope>NUCLEOTIDE SEQUENCE</scope>
    <source>
        <strain evidence="6">NEAU-A11</strain>
    </source>
</reference>
<dbReference type="Proteomes" id="UP000598146">
    <property type="component" value="Unassembled WGS sequence"/>
</dbReference>
<keyword evidence="3" id="KW-0731">Sigma factor</keyword>